<keyword evidence="3" id="KW-1185">Reference proteome</keyword>
<dbReference type="InterPro" id="IPR019734">
    <property type="entry name" value="TPR_rpt"/>
</dbReference>
<name>A0A6M8SVY6_9NEIS</name>
<evidence type="ECO:0000313" key="2">
    <source>
        <dbReference type="EMBL" id="QKJ65967.1"/>
    </source>
</evidence>
<dbReference type="Gene3D" id="1.25.40.10">
    <property type="entry name" value="Tetratricopeptide repeat domain"/>
    <property type="match status" value="2"/>
</dbReference>
<dbReference type="InterPro" id="IPR000160">
    <property type="entry name" value="GGDEF_dom"/>
</dbReference>
<gene>
    <name evidence="2" type="ORF">HQN60_04130</name>
</gene>
<dbReference type="AlphaFoldDB" id="A0A6M8SVY6"/>
<reference evidence="2 3" key="1">
    <citation type="submission" date="2020-05" db="EMBL/GenBank/DDBJ databases">
        <title>Complete genome sequence of Deefgea sp. D17.</title>
        <authorList>
            <person name="Bae J.-W."/>
            <person name="Han J.E."/>
        </authorList>
    </citation>
    <scope>NUCLEOTIDE SEQUENCE [LARGE SCALE GENOMIC DNA]</scope>
    <source>
        <strain evidence="2 3">D17</strain>
    </source>
</reference>
<dbReference type="PROSITE" id="PS50887">
    <property type="entry name" value="GGDEF"/>
    <property type="match status" value="1"/>
</dbReference>
<dbReference type="InterPro" id="IPR011990">
    <property type="entry name" value="TPR-like_helical_dom_sf"/>
</dbReference>
<dbReference type="EMBL" id="CP054143">
    <property type="protein sequence ID" value="QKJ65967.1"/>
    <property type="molecule type" value="Genomic_DNA"/>
</dbReference>
<proteinExistence type="predicted"/>
<dbReference type="RefSeq" id="WP_173532471.1">
    <property type="nucleotide sequence ID" value="NZ_CP054143.1"/>
</dbReference>
<evidence type="ECO:0000259" key="1">
    <source>
        <dbReference type="PROSITE" id="PS50887"/>
    </source>
</evidence>
<dbReference type="Gene3D" id="3.30.70.270">
    <property type="match status" value="1"/>
</dbReference>
<dbReference type="Pfam" id="PF00990">
    <property type="entry name" value="GGDEF"/>
    <property type="match status" value="1"/>
</dbReference>
<dbReference type="SMART" id="SM00267">
    <property type="entry name" value="GGDEF"/>
    <property type="match status" value="1"/>
</dbReference>
<dbReference type="Proteomes" id="UP000504844">
    <property type="component" value="Chromosome"/>
</dbReference>
<feature type="domain" description="GGDEF" evidence="1">
    <location>
        <begin position="295"/>
        <end position="425"/>
    </location>
</feature>
<dbReference type="InterPro" id="IPR029787">
    <property type="entry name" value="Nucleotide_cyclase"/>
</dbReference>
<organism evidence="2 3">
    <name type="scientific">Deefgea piscis</name>
    <dbReference type="NCBI Taxonomy" id="2739061"/>
    <lineage>
        <taxon>Bacteria</taxon>
        <taxon>Pseudomonadati</taxon>
        <taxon>Pseudomonadota</taxon>
        <taxon>Betaproteobacteria</taxon>
        <taxon>Neisseriales</taxon>
        <taxon>Chitinibacteraceae</taxon>
        <taxon>Deefgea</taxon>
    </lineage>
</organism>
<dbReference type="Pfam" id="PF13176">
    <property type="entry name" value="TPR_7"/>
    <property type="match status" value="1"/>
</dbReference>
<accession>A0A6M8SVY6</accession>
<sequence length="426" mass="46858">MNSLVLGRTLLQQGQSHQALQHFLDGLSHAQVEQSNEAGYWLAIADIVHDSGQFERALSLHQHALSLAEREAHYCSAYLGLAADLWAMGQETAAAPLQAQALAMTVLQNDAVLLAQSARLYQLQQQWPAALAQFEQAVLLVDDGESFMLHWSILSLYLRMNQIDGLPAAISRASSALAHAGASDLRGAMLIKLAQASQACQQFAAAVDFYQAAMLHLAQQKKPQRPRRLREVEFKLQQTTSDIEIDLLRLKNAQQDEQVRLLESTTYRDAVTGLHNLRYLEARWPMLLAQAIDHPSLCVLHLGVDQSTYLRDVMGEAKSNDCSVRIAKVLQDTLPEGAELIAGGQLVFKLMLPASSADLANVLIEQIQHQLALLDFSDLPEALTLSMGGTIYQQGDTVDVLQLRADLALYLAMRHGAGAVVWEMAV</sequence>
<evidence type="ECO:0000313" key="3">
    <source>
        <dbReference type="Proteomes" id="UP000504844"/>
    </source>
</evidence>
<dbReference type="SUPFAM" id="SSF48452">
    <property type="entry name" value="TPR-like"/>
    <property type="match status" value="1"/>
</dbReference>
<dbReference type="SUPFAM" id="SSF55073">
    <property type="entry name" value="Nucleotide cyclase"/>
    <property type="match status" value="1"/>
</dbReference>
<dbReference type="InterPro" id="IPR043128">
    <property type="entry name" value="Rev_trsase/Diguanyl_cyclase"/>
</dbReference>
<dbReference type="KEGG" id="dee:HQN60_04130"/>
<protein>
    <submittedName>
        <fullName evidence="2">Diguanylate cyclase</fullName>
    </submittedName>
</protein>